<dbReference type="GO" id="GO:0009302">
    <property type="term" value="P:sno(s)RNA transcription"/>
    <property type="evidence" value="ECO:0007669"/>
    <property type="project" value="EnsemblFungi"/>
</dbReference>
<evidence type="ECO:0000313" key="2">
    <source>
        <dbReference type="EMBL" id="CCE63266.1"/>
    </source>
</evidence>
<dbReference type="GO" id="GO:2001209">
    <property type="term" value="P:positive regulation of transcription elongation by RNA polymerase I"/>
    <property type="evidence" value="ECO:0007669"/>
    <property type="project" value="EnsemblFungi"/>
</dbReference>
<evidence type="ECO:0000256" key="1">
    <source>
        <dbReference type="SAM" id="MobiDB-lite"/>
    </source>
</evidence>
<reference evidence="2 3" key="1">
    <citation type="journal article" date="2011" name="Proc. Natl. Acad. Sci. U.S.A.">
        <title>Evolutionary erosion of yeast sex chromosomes by mating-type switching accidents.</title>
        <authorList>
            <person name="Gordon J.L."/>
            <person name="Armisen D."/>
            <person name="Proux-Wera E."/>
            <person name="Oheigeartaigh S.S."/>
            <person name="Byrne K.P."/>
            <person name="Wolfe K.H."/>
        </authorList>
    </citation>
    <scope>NUCLEOTIDE SEQUENCE [LARGE SCALE GENOMIC DNA]</scope>
    <source>
        <strain evidence="3">ATCC 24235 / CBS 4417 / NBRC 1672 / NRRL Y-8282 / UCD 70-5</strain>
    </source>
</reference>
<gene>
    <name evidence="2" type="primary">TPHA0E01730</name>
    <name evidence="2" type="ordered locus">TPHA_0E01730</name>
</gene>
<dbReference type="EMBL" id="HE612860">
    <property type="protein sequence ID" value="CCE63266.1"/>
    <property type="molecule type" value="Genomic_DNA"/>
</dbReference>
<dbReference type="InterPro" id="IPR007149">
    <property type="entry name" value="Leo1"/>
</dbReference>
<evidence type="ECO:0000313" key="3">
    <source>
        <dbReference type="Proteomes" id="UP000005666"/>
    </source>
</evidence>
<sequence length="469" mass="54449">MSAEESAQDPVNSMAAVTGEKNANENATIVEDNSVAEQVEEQGGEQVEAEEEEIDDLFGDDDNEEDDGEDESILRKKRGVAESGDDDDEHNDHDDIARRRRGYMDEDEDEEHAMYTRKFYGDEDVNKYDEDENMHEFKEADVELVRHIVPYKILEQKNDNSKDDATSKNSTYYARIPPFLTIDPVPFDPPQFESEVKERLENTTNVKDRIGDRLIDENTIRWRYSRDANQTVFKESNAQIIQWSDGSYSLKLGDDYTDLLVNDISNTFLTVSHDQQELMQCVDGGEISKSAMFVPISTNSRLHQRLSKAIARRDQNSTESPRSMIINVDPEIEKKELEKKQSQIFRDRRKRKQREIETEQEALDSPGFSQGNYGSSSSRKRGQTPSYDPRRERADEYEEDDFIVDDEGEEDDDVEDDVEDEEDEDEEEEEEEEERNLERLKNSKTQNDFEVEEDSKRRKVAVIDDEDDE</sequence>
<dbReference type="GO" id="GO:0090262">
    <property type="term" value="P:regulation of transcription-coupled nucleotide-excision repair"/>
    <property type="evidence" value="ECO:0007669"/>
    <property type="project" value="EnsemblFungi"/>
</dbReference>
<feature type="compositionally biased region" description="Polar residues" evidence="1">
    <location>
        <begin position="367"/>
        <end position="377"/>
    </location>
</feature>
<dbReference type="HOGENOM" id="CLU_052846_0_0_1"/>
<dbReference type="GO" id="GO:0003723">
    <property type="term" value="F:RNA binding"/>
    <property type="evidence" value="ECO:0007669"/>
    <property type="project" value="EnsemblFungi"/>
</dbReference>
<dbReference type="PANTHER" id="PTHR23146:SF0">
    <property type="entry name" value="RNA POLYMERASE-ASSOCIATED PROTEIN LEO1"/>
    <property type="match status" value="1"/>
</dbReference>
<dbReference type="RefSeq" id="XP_003685700.1">
    <property type="nucleotide sequence ID" value="XM_003685652.1"/>
</dbReference>
<feature type="compositionally biased region" description="Acidic residues" evidence="1">
    <location>
        <begin position="395"/>
        <end position="435"/>
    </location>
</feature>
<dbReference type="PANTHER" id="PTHR23146">
    <property type="entry name" value="LEO1 PROTEIN"/>
    <property type="match status" value="1"/>
</dbReference>
<dbReference type="Proteomes" id="UP000005666">
    <property type="component" value="Chromosome 5"/>
</dbReference>
<dbReference type="GO" id="GO:0003712">
    <property type="term" value="F:transcription coregulator activity"/>
    <property type="evidence" value="ECO:0007669"/>
    <property type="project" value="EnsemblFungi"/>
</dbReference>
<proteinExistence type="predicted"/>
<dbReference type="KEGG" id="tpf:TPHA_0E01730"/>
<feature type="region of interest" description="Disordered" evidence="1">
    <location>
        <begin position="339"/>
        <end position="469"/>
    </location>
</feature>
<dbReference type="GO" id="GO:0032968">
    <property type="term" value="P:positive regulation of transcription elongation by RNA polymerase II"/>
    <property type="evidence" value="ECO:0007669"/>
    <property type="project" value="EnsemblFungi"/>
</dbReference>
<dbReference type="GO" id="GO:0006353">
    <property type="term" value="P:DNA-templated transcription termination"/>
    <property type="evidence" value="ECO:0007669"/>
    <property type="project" value="EnsemblFungi"/>
</dbReference>
<protein>
    <recommendedName>
        <fullName evidence="4">Leo1-like protein</fullName>
    </recommendedName>
</protein>
<dbReference type="GO" id="GO:1990269">
    <property type="term" value="F:RNA polymerase II C-terminal domain phosphoserine binding"/>
    <property type="evidence" value="ECO:0007669"/>
    <property type="project" value="EnsemblFungi"/>
</dbReference>
<dbReference type="GO" id="GO:0006368">
    <property type="term" value="P:transcription elongation by RNA polymerase II"/>
    <property type="evidence" value="ECO:0007669"/>
    <property type="project" value="EnsemblFungi"/>
</dbReference>
<dbReference type="GO" id="GO:0006325">
    <property type="term" value="P:chromatin organization"/>
    <property type="evidence" value="ECO:0007669"/>
    <property type="project" value="EnsemblFungi"/>
</dbReference>
<evidence type="ECO:0008006" key="4">
    <source>
        <dbReference type="Google" id="ProtNLM"/>
    </source>
</evidence>
<dbReference type="GO" id="GO:0016593">
    <property type="term" value="C:Cdc73/Paf1 complex"/>
    <property type="evidence" value="ECO:0007669"/>
    <property type="project" value="EnsemblFungi"/>
</dbReference>
<keyword evidence="3" id="KW-1185">Reference proteome</keyword>
<accession>G8BTN8</accession>
<dbReference type="GeneID" id="11531510"/>
<dbReference type="Pfam" id="PF04004">
    <property type="entry name" value="Leo1"/>
    <property type="match status" value="1"/>
</dbReference>
<dbReference type="STRING" id="1071381.G8BTN8"/>
<dbReference type="AlphaFoldDB" id="G8BTN8"/>
<name>G8BTN8_TETPH</name>
<organism evidence="2 3">
    <name type="scientific">Tetrapisispora phaffii (strain ATCC 24235 / CBS 4417 / NBRC 1672 / NRRL Y-8282 / UCD 70-5)</name>
    <name type="common">Yeast</name>
    <name type="synonym">Fabospora phaffii</name>
    <dbReference type="NCBI Taxonomy" id="1071381"/>
    <lineage>
        <taxon>Eukaryota</taxon>
        <taxon>Fungi</taxon>
        <taxon>Dikarya</taxon>
        <taxon>Ascomycota</taxon>
        <taxon>Saccharomycotina</taxon>
        <taxon>Saccharomycetes</taxon>
        <taxon>Saccharomycetales</taxon>
        <taxon>Saccharomycetaceae</taxon>
        <taxon>Tetrapisispora</taxon>
    </lineage>
</organism>
<feature type="region of interest" description="Disordered" evidence="1">
    <location>
        <begin position="1"/>
        <end position="109"/>
    </location>
</feature>
<dbReference type="eggNOG" id="KOG2428">
    <property type="taxonomic scope" value="Eukaryota"/>
</dbReference>
<feature type="compositionally biased region" description="Acidic residues" evidence="1">
    <location>
        <begin position="38"/>
        <end position="71"/>
    </location>
</feature>
<dbReference type="OrthoDB" id="20844at2759"/>
<dbReference type="OMA" id="RSDRSMH"/>
<dbReference type="GO" id="GO:0061629">
    <property type="term" value="F:RNA polymerase II-specific DNA-binding transcription factor binding"/>
    <property type="evidence" value="ECO:0007669"/>
    <property type="project" value="EnsemblFungi"/>
</dbReference>